<dbReference type="EMBL" id="LAZR01033387">
    <property type="protein sequence ID" value="KKL48232.1"/>
    <property type="molecule type" value="Genomic_DNA"/>
</dbReference>
<comment type="caution">
    <text evidence="1">The sequence shown here is derived from an EMBL/GenBank/DDBJ whole genome shotgun (WGS) entry which is preliminary data.</text>
</comment>
<dbReference type="Gene3D" id="3.40.1360.10">
    <property type="match status" value="1"/>
</dbReference>
<dbReference type="SUPFAM" id="SSF56731">
    <property type="entry name" value="DNA primase core"/>
    <property type="match status" value="1"/>
</dbReference>
<name>A0A0F9FAU9_9ZZZZ</name>
<organism evidence="1">
    <name type="scientific">marine sediment metagenome</name>
    <dbReference type="NCBI Taxonomy" id="412755"/>
    <lineage>
        <taxon>unclassified sequences</taxon>
        <taxon>metagenomes</taxon>
        <taxon>ecological metagenomes</taxon>
    </lineage>
</organism>
<reference evidence="1" key="1">
    <citation type="journal article" date="2015" name="Nature">
        <title>Complex archaea that bridge the gap between prokaryotes and eukaryotes.</title>
        <authorList>
            <person name="Spang A."/>
            <person name="Saw J.H."/>
            <person name="Jorgensen S.L."/>
            <person name="Zaremba-Niedzwiedzka K."/>
            <person name="Martijn J."/>
            <person name="Lind A.E."/>
            <person name="van Eijk R."/>
            <person name="Schleper C."/>
            <person name="Guy L."/>
            <person name="Ettema T.J."/>
        </authorList>
    </citation>
    <scope>NUCLEOTIDE SEQUENCE</scope>
</reference>
<dbReference type="AlphaFoldDB" id="A0A0F9FAU9"/>
<protein>
    <recommendedName>
        <fullName evidence="2">Toprim domain-containing protein</fullName>
    </recommendedName>
</protein>
<gene>
    <name evidence="1" type="ORF">LCGC14_2327570</name>
</gene>
<proteinExistence type="predicted"/>
<sequence length="222" mass="25075">MGSLSEIRQLIASTGSVRPQEIGKPLELPVGFRTDWKASHIGSMIYKYLRGRRLSKKIIQSYQIGFVARGDLCGAAIFPVYLNSELRFWQARYVVFLKRGQKYFGTPGIHSHDFLYRYDKITTENITLVEGVFDAISVGGIGIFGKVISDTQIALLSKKKIKFVDVLLDGEASDDAEQIAARLRSKLWTLKRVKVIYLPLKKDPSNFKGDVRSLPQNILVYT</sequence>
<accession>A0A0F9FAU9</accession>
<evidence type="ECO:0000313" key="1">
    <source>
        <dbReference type="EMBL" id="KKL48232.1"/>
    </source>
</evidence>
<evidence type="ECO:0008006" key="2">
    <source>
        <dbReference type="Google" id="ProtNLM"/>
    </source>
</evidence>